<keyword evidence="2" id="KW-0812">Transmembrane</keyword>
<gene>
    <name evidence="9" type="ORF">CTAYLR_003531</name>
</gene>
<evidence type="ECO:0000256" key="7">
    <source>
        <dbReference type="SAM" id="MobiDB-lite"/>
    </source>
</evidence>
<name>A0AAD7UDU6_9STRA</name>
<organism evidence="9 10">
    <name type="scientific">Chrysophaeum taylorii</name>
    <dbReference type="NCBI Taxonomy" id="2483200"/>
    <lineage>
        <taxon>Eukaryota</taxon>
        <taxon>Sar</taxon>
        <taxon>Stramenopiles</taxon>
        <taxon>Ochrophyta</taxon>
        <taxon>Pelagophyceae</taxon>
        <taxon>Pelagomonadales</taxon>
        <taxon>Pelagomonadaceae</taxon>
        <taxon>Chrysophaeum</taxon>
    </lineage>
</organism>
<dbReference type="InterPro" id="IPR051292">
    <property type="entry name" value="Xyl/GlcA_transferase"/>
</dbReference>
<evidence type="ECO:0000256" key="8">
    <source>
        <dbReference type="SAM" id="SignalP"/>
    </source>
</evidence>
<evidence type="ECO:0000313" key="10">
    <source>
        <dbReference type="Proteomes" id="UP001230188"/>
    </source>
</evidence>
<feature type="chain" id="PRO_5042229819" evidence="8">
    <location>
        <begin position="26"/>
        <end position="336"/>
    </location>
</feature>
<evidence type="ECO:0000256" key="2">
    <source>
        <dbReference type="ARBA" id="ARBA00022692"/>
    </source>
</evidence>
<protein>
    <submittedName>
        <fullName evidence="9">Uncharacterized protein</fullName>
    </submittedName>
</protein>
<dbReference type="GO" id="GO:0035269">
    <property type="term" value="P:protein O-linked glycosylation via mannose"/>
    <property type="evidence" value="ECO:0007669"/>
    <property type="project" value="TreeGrafter"/>
</dbReference>
<comment type="caution">
    <text evidence="9">The sequence shown here is derived from an EMBL/GenBank/DDBJ whole genome shotgun (WGS) entry which is preliminary data.</text>
</comment>
<feature type="region of interest" description="Disordered" evidence="7">
    <location>
        <begin position="312"/>
        <end position="336"/>
    </location>
</feature>
<keyword evidence="6" id="KW-0325">Glycoprotein</keyword>
<reference evidence="9" key="1">
    <citation type="submission" date="2023-01" db="EMBL/GenBank/DDBJ databases">
        <title>Metagenome sequencing of chrysophaentin producing Chrysophaeum taylorii.</title>
        <authorList>
            <person name="Davison J."/>
            <person name="Bewley C."/>
        </authorList>
    </citation>
    <scope>NUCLEOTIDE SEQUENCE</scope>
    <source>
        <strain evidence="9">NIES-1699</strain>
    </source>
</reference>
<evidence type="ECO:0000256" key="3">
    <source>
        <dbReference type="ARBA" id="ARBA00022968"/>
    </source>
</evidence>
<evidence type="ECO:0000256" key="5">
    <source>
        <dbReference type="ARBA" id="ARBA00023136"/>
    </source>
</evidence>
<keyword evidence="10" id="KW-1185">Reference proteome</keyword>
<evidence type="ECO:0000313" key="9">
    <source>
        <dbReference type="EMBL" id="KAJ8602167.1"/>
    </source>
</evidence>
<keyword evidence="4" id="KW-1133">Transmembrane helix</keyword>
<dbReference type="Proteomes" id="UP001230188">
    <property type="component" value="Unassembled WGS sequence"/>
</dbReference>
<dbReference type="AlphaFoldDB" id="A0AAD7UDU6"/>
<dbReference type="Pfam" id="PF13896">
    <property type="entry name" value="Glyco_transf_49"/>
    <property type="match status" value="1"/>
</dbReference>
<evidence type="ECO:0000256" key="4">
    <source>
        <dbReference type="ARBA" id="ARBA00022989"/>
    </source>
</evidence>
<dbReference type="PANTHER" id="PTHR12270">
    <property type="entry name" value="GLYCOSYLTRANSFERASE-RELATED"/>
    <property type="match status" value="1"/>
</dbReference>
<accession>A0AAD7UDU6</accession>
<feature type="signal peptide" evidence="8">
    <location>
        <begin position="1"/>
        <end position="25"/>
    </location>
</feature>
<comment type="subcellular location">
    <subcellularLocation>
        <location evidence="1">Membrane</location>
        <topology evidence="1">Single-pass type II membrane protein</topology>
    </subcellularLocation>
</comment>
<dbReference type="PANTHER" id="PTHR12270:SF52">
    <property type="entry name" value="GLYCOSYLTRANSFERASE-LIKE PROTEIN GNT13-RELATED"/>
    <property type="match status" value="1"/>
</dbReference>
<dbReference type="GO" id="GO:0042285">
    <property type="term" value="F:xylosyltransferase activity"/>
    <property type="evidence" value="ECO:0007669"/>
    <property type="project" value="TreeGrafter"/>
</dbReference>
<keyword evidence="8" id="KW-0732">Signal</keyword>
<evidence type="ECO:0000256" key="6">
    <source>
        <dbReference type="ARBA" id="ARBA00023180"/>
    </source>
</evidence>
<dbReference type="GO" id="GO:0016020">
    <property type="term" value="C:membrane"/>
    <property type="evidence" value="ECO:0007669"/>
    <property type="project" value="UniProtKB-SubCell"/>
</dbReference>
<keyword evidence="5" id="KW-0472">Membrane</keyword>
<keyword evidence="3" id="KW-0735">Signal-anchor</keyword>
<feature type="compositionally biased region" description="Basic and acidic residues" evidence="7">
    <location>
        <begin position="324"/>
        <end position="336"/>
    </location>
</feature>
<evidence type="ECO:0000256" key="1">
    <source>
        <dbReference type="ARBA" id="ARBA00004606"/>
    </source>
</evidence>
<dbReference type="EMBL" id="JAQMWT010000389">
    <property type="protein sequence ID" value="KAJ8602167.1"/>
    <property type="molecule type" value="Genomic_DNA"/>
</dbReference>
<dbReference type="GO" id="GO:0015020">
    <property type="term" value="F:glucuronosyltransferase activity"/>
    <property type="evidence" value="ECO:0007669"/>
    <property type="project" value="TreeGrafter"/>
</dbReference>
<proteinExistence type="predicted"/>
<sequence>MRRRSRRRRRRQVVVVVFILGVVVGAQDVTLVSHGSVEKLWLVGPVCERWRGPLSLAVWGFSLQEFDASRCSSFALKLLQPTTPEYPVNTLRNLAVQQVNTSHHLVSDLDFLPSSGLRLYLKTIDKASNAALVVPAFQRRGGNCKSLETCRERVEPLVERVPATFDSLLECLAEKKCQEFQRDSSPGSHSTTDLVAWLTQTTLRPIPCFRTNRYEPYVVVPAATSPPYDERFSGYGKNKIQHVTHLRKLGFQFSVLPHHFLIHLPHPKSRDKQHWMSDYDRHLYVDRLYDSFLRDLDARDDLPTLGPPIAICGHSSRRKKTKNRREDEVAVRRRDN</sequence>